<dbReference type="InterPro" id="IPR011992">
    <property type="entry name" value="EF-hand-dom_pair"/>
</dbReference>
<dbReference type="EC" id="4.1.1.65" evidence="7"/>
<dbReference type="Pfam" id="PF00168">
    <property type="entry name" value="C2"/>
    <property type="match status" value="2"/>
</dbReference>
<feature type="compositionally biased region" description="Polar residues" evidence="4">
    <location>
        <begin position="368"/>
        <end position="378"/>
    </location>
</feature>
<feature type="region of interest" description="Disordered" evidence="4">
    <location>
        <begin position="186"/>
        <end position="240"/>
    </location>
</feature>
<dbReference type="InterPro" id="IPR018247">
    <property type="entry name" value="EF_Hand_1_Ca_BS"/>
</dbReference>
<feature type="region of interest" description="Disordered" evidence="4">
    <location>
        <begin position="796"/>
        <end position="854"/>
    </location>
</feature>
<dbReference type="GO" id="GO:0004609">
    <property type="term" value="F:phosphatidylserine decarboxylase activity"/>
    <property type="evidence" value="ECO:0007669"/>
    <property type="project" value="UniProtKB-EC"/>
</dbReference>
<feature type="domain" description="EF-hand" evidence="6">
    <location>
        <begin position="571"/>
        <end position="606"/>
    </location>
</feature>
<evidence type="ECO:0000259" key="6">
    <source>
        <dbReference type="PROSITE" id="PS50222"/>
    </source>
</evidence>
<dbReference type="GO" id="GO:0008654">
    <property type="term" value="P:phospholipid biosynthetic process"/>
    <property type="evidence" value="ECO:0007669"/>
    <property type="project" value="InterPro"/>
</dbReference>
<feature type="region of interest" description="Disordered" evidence="4">
    <location>
        <begin position="1131"/>
        <end position="1156"/>
    </location>
</feature>
<evidence type="ECO:0000256" key="1">
    <source>
        <dbReference type="ARBA" id="ARBA00022793"/>
    </source>
</evidence>
<name>A0A9W8E9E4_9FUNG</name>
<dbReference type="Pfam" id="PF02666">
    <property type="entry name" value="PS_Dcarbxylase"/>
    <property type="match status" value="2"/>
</dbReference>
<evidence type="ECO:0000256" key="4">
    <source>
        <dbReference type="SAM" id="MobiDB-lite"/>
    </source>
</evidence>
<feature type="region of interest" description="Disordered" evidence="4">
    <location>
        <begin position="368"/>
        <end position="408"/>
    </location>
</feature>
<dbReference type="Proteomes" id="UP001151582">
    <property type="component" value="Unassembled WGS sequence"/>
</dbReference>
<evidence type="ECO:0000313" key="8">
    <source>
        <dbReference type="Proteomes" id="UP001151582"/>
    </source>
</evidence>
<feature type="compositionally biased region" description="Low complexity" evidence="4">
    <location>
        <begin position="837"/>
        <end position="854"/>
    </location>
</feature>
<keyword evidence="1" id="KW-0210">Decarboxylase</keyword>
<evidence type="ECO:0000259" key="5">
    <source>
        <dbReference type="PROSITE" id="PS50004"/>
    </source>
</evidence>
<reference evidence="7" key="1">
    <citation type="submission" date="2022-07" db="EMBL/GenBank/DDBJ databases">
        <title>Phylogenomic reconstructions and comparative analyses of Kickxellomycotina fungi.</title>
        <authorList>
            <person name="Reynolds N.K."/>
            <person name="Stajich J.E."/>
            <person name="Barry K."/>
            <person name="Grigoriev I.V."/>
            <person name="Crous P."/>
            <person name="Smith M.E."/>
        </authorList>
    </citation>
    <scope>NUCLEOTIDE SEQUENCE</scope>
    <source>
        <strain evidence="7">RSA 567</strain>
    </source>
</reference>
<dbReference type="Gene3D" id="1.10.238.10">
    <property type="entry name" value="EF-hand"/>
    <property type="match status" value="1"/>
</dbReference>
<comment type="caution">
    <text evidence="7">The sequence shown here is derived from an EMBL/GenBank/DDBJ whole genome shotgun (WGS) entry which is preliminary data.</text>
</comment>
<dbReference type="SUPFAM" id="SSF47473">
    <property type="entry name" value="EF-hand"/>
    <property type="match status" value="1"/>
</dbReference>
<dbReference type="InterPro" id="IPR003817">
    <property type="entry name" value="PS_Dcarbxylase"/>
</dbReference>
<sequence length="1325" mass="142612">MPSASKAITVRFQVLQGRRLAPKDKNGLADPYTIVNVGKKKQSTHIVYEDLNPVWNCSFDFGINPAKPPPTIILVVWDYNRWRHAYMGEIHIPLLDLFTDNAPNSFKPGREHGLWYKLTTGRGKYADAKVSGDILINAGFVLPTGDALSAMVDADGKTPWDTLNQTLFASSSFSSSSSSSSALGAVAKSHDSSGSDHTTPESYYEPGLGAEGRDRSGSISIDTQGLSPAASPALRPDDSRNSATAMATINSPLSALLNAPDSPNEPKAYMSLWDSLRMMPMHLRVQPDTPGSPGLRFATLNLAQGTSSSPGKSGASTNTANSSPAPGSESKPLASTAAFPSNDEHHSHARSSLANPVPVPQAAAQTFLPTSDRGSSDTLLLPMSASGQSLPAQSPSHSALLSPHLGSGGGATQPQGVIFIEVNSASDLPRAHNVTRTGFDMDPFVVIGFSRKTWRTSTKRHKLNPQWNEKLSFEVTAKETHYPLRFSVYDYDKLSNNDHIGTTEVALCHVVRYFENQYSQIQSQHDLFNKLEPCFDMEDLPLDLALTKKSWQDHHNSQLHIRLSYAPYSVLRSKFWLAMCRQYDSDENGSINLTEIQTMLDSLSSTLSDETIEDFFVQKGKRPEQDELEFFEVIQCLESYILQPQALITAEASPPPTSELLNEPMNTGGGSGGSPASEPLPELGAEDSAESSHQPSETASVATAAAAAGPTTPTSTNRGRGRSFLGAAKKSGVSLLYAAKRTVTKASRVASRAESEEPDSQGSSGTTSTGAAAATISSPLLSAGDKAKDATAPVAFSLGEGGESGGSNDGEQSSGEESTDSSSMSTGSPRGDHGYASSDDGVVGGTTTAGSSASCTPVQRIISPAHCPICQKTSLRRSSDLEATNHVALCFIRDASKSQRERFVMGNFVTEAQAQRKWFTRLVKYVGYGGYAIGKNNANIIVIDRATGNQIEEKIPAYIRLGIRLLYRNIGQISAARMKKTRNLLRSLSVKQGRKYDDPSSARLIPSFIQLHRLNVDEILEPLDSFANFNEFFYRRLKPEARRNAAPDDPAVALSPADCRCMVFNSLSDATQLWIKGRHFNLTRLLGGFSALAGQFTGGKLAIFRLAPQDYHRFHIPVDGLMLESHVIASSADSTTDGEHQEEQQPGPSSPQVVDPTTLATALTGGGFSSGTNTASSTRVVVDKQGRTKTLIELPYTVPGDYYTVNPMAIRTSLDVFGENIRVINLIQSPQFGLVAYICIGAMMVGSIEITSQVDRTYHRMDEHGYFKFGGSTCILLFQKDAITFDQDIVANSNVPIETFIKMGDSIGRATASATAASSSSQINA</sequence>
<feature type="compositionally biased region" description="Low complexity" evidence="4">
    <location>
        <begin position="388"/>
        <end position="405"/>
    </location>
</feature>
<dbReference type="OrthoDB" id="5973539at2759"/>
<dbReference type="SUPFAM" id="SSF49562">
    <property type="entry name" value="C2 domain (Calcium/lipid-binding domain, CaLB)"/>
    <property type="match status" value="2"/>
</dbReference>
<dbReference type="PANTHER" id="PTHR10067:SF17">
    <property type="entry name" value="PHOSPHATIDYLSERINE DECARBOXYLASE PROENZYME 2"/>
    <property type="match status" value="1"/>
</dbReference>
<dbReference type="PROSITE" id="PS50222">
    <property type="entry name" value="EF_HAND_2"/>
    <property type="match status" value="1"/>
</dbReference>
<dbReference type="PROSITE" id="PS00018">
    <property type="entry name" value="EF_HAND_1"/>
    <property type="match status" value="1"/>
</dbReference>
<dbReference type="PANTHER" id="PTHR10067">
    <property type="entry name" value="PHOSPHATIDYLSERINE DECARBOXYLASE"/>
    <property type="match status" value="1"/>
</dbReference>
<keyword evidence="3 7" id="KW-0456">Lyase</keyword>
<gene>
    <name evidence="7" type="primary">PSD2</name>
    <name evidence="7" type="ORF">H4R34_002317</name>
</gene>
<feature type="region of interest" description="Disordered" evidence="4">
    <location>
        <begin position="303"/>
        <end position="354"/>
    </location>
</feature>
<dbReference type="InterPro" id="IPR035892">
    <property type="entry name" value="C2_domain_sf"/>
</dbReference>
<evidence type="ECO:0000313" key="7">
    <source>
        <dbReference type="EMBL" id="KAJ1980802.1"/>
    </source>
</evidence>
<dbReference type="PROSITE" id="PS50004">
    <property type="entry name" value="C2"/>
    <property type="match status" value="2"/>
</dbReference>
<dbReference type="GO" id="GO:0005509">
    <property type="term" value="F:calcium ion binding"/>
    <property type="evidence" value="ECO:0007669"/>
    <property type="project" value="InterPro"/>
</dbReference>
<feature type="compositionally biased region" description="Low complexity" evidence="4">
    <location>
        <begin position="809"/>
        <end position="828"/>
    </location>
</feature>
<feature type="domain" description="C2" evidence="5">
    <location>
        <begin position="1"/>
        <end position="116"/>
    </location>
</feature>
<evidence type="ECO:0000256" key="2">
    <source>
        <dbReference type="ARBA" id="ARBA00022837"/>
    </source>
</evidence>
<evidence type="ECO:0000256" key="3">
    <source>
        <dbReference type="ARBA" id="ARBA00023239"/>
    </source>
</evidence>
<feature type="compositionally biased region" description="Low complexity" evidence="4">
    <location>
        <begin position="695"/>
        <end position="716"/>
    </location>
</feature>
<accession>A0A9W8E9E4</accession>
<feature type="compositionally biased region" description="Low complexity" evidence="4">
    <location>
        <begin position="1144"/>
        <end position="1156"/>
    </location>
</feature>
<feature type="region of interest" description="Disordered" evidence="4">
    <location>
        <begin position="652"/>
        <end position="723"/>
    </location>
</feature>
<keyword evidence="8" id="KW-1185">Reference proteome</keyword>
<keyword evidence="2" id="KW-0106">Calcium</keyword>
<proteinExistence type="predicted"/>
<protein>
    <submittedName>
        <fullName evidence="7">Phosphatidylserine decarboxylase</fullName>
        <ecNumber evidence="7">4.1.1.65</ecNumber>
    </submittedName>
</protein>
<feature type="compositionally biased region" description="Polar residues" evidence="4">
    <location>
        <begin position="217"/>
        <end position="226"/>
    </location>
</feature>
<feature type="region of interest" description="Disordered" evidence="4">
    <location>
        <begin position="743"/>
        <end position="771"/>
    </location>
</feature>
<dbReference type="CDD" id="cd00030">
    <property type="entry name" value="C2"/>
    <property type="match status" value="1"/>
</dbReference>
<feature type="domain" description="C2" evidence="5">
    <location>
        <begin position="395"/>
        <end position="522"/>
    </location>
</feature>
<feature type="compositionally biased region" description="Low complexity" evidence="4">
    <location>
        <begin position="762"/>
        <end position="771"/>
    </location>
</feature>
<dbReference type="EMBL" id="JANBQB010000152">
    <property type="protein sequence ID" value="KAJ1980802.1"/>
    <property type="molecule type" value="Genomic_DNA"/>
</dbReference>
<dbReference type="InterPro" id="IPR002048">
    <property type="entry name" value="EF_hand_dom"/>
</dbReference>
<organism evidence="7 8">
    <name type="scientific">Dimargaris verticillata</name>
    <dbReference type="NCBI Taxonomy" id="2761393"/>
    <lineage>
        <taxon>Eukaryota</taxon>
        <taxon>Fungi</taxon>
        <taxon>Fungi incertae sedis</taxon>
        <taxon>Zoopagomycota</taxon>
        <taxon>Kickxellomycotina</taxon>
        <taxon>Dimargaritomycetes</taxon>
        <taxon>Dimargaritales</taxon>
        <taxon>Dimargaritaceae</taxon>
        <taxon>Dimargaris</taxon>
    </lineage>
</organism>
<feature type="compositionally biased region" description="Gly residues" evidence="4">
    <location>
        <begin position="799"/>
        <end position="808"/>
    </location>
</feature>
<dbReference type="InterPro" id="IPR000008">
    <property type="entry name" value="C2_dom"/>
</dbReference>
<dbReference type="Gene3D" id="2.60.40.150">
    <property type="entry name" value="C2 domain"/>
    <property type="match status" value="2"/>
</dbReference>
<dbReference type="SMART" id="SM00239">
    <property type="entry name" value="C2"/>
    <property type="match status" value="2"/>
</dbReference>
<feature type="compositionally biased region" description="Polar residues" evidence="4">
    <location>
        <begin position="303"/>
        <end position="325"/>
    </location>
</feature>